<gene>
    <name evidence="2" type="ORF">IAB63_09805</name>
</gene>
<dbReference type="EMBL" id="DVLT01000057">
    <property type="protein sequence ID" value="HIU03531.1"/>
    <property type="molecule type" value="Genomic_DNA"/>
</dbReference>
<dbReference type="AlphaFoldDB" id="A0A9D1KWR7"/>
<reference evidence="2" key="1">
    <citation type="submission" date="2020-10" db="EMBL/GenBank/DDBJ databases">
        <authorList>
            <person name="Gilroy R."/>
        </authorList>
    </citation>
    <scope>NUCLEOTIDE SEQUENCE</scope>
    <source>
        <strain evidence="2">CHK187-14744</strain>
    </source>
</reference>
<evidence type="ECO:0000313" key="3">
    <source>
        <dbReference type="Proteomes" id="UP000824164"/>
    </source>
</evidence>
<sequence>MTLGSILFFGGIAGAVIFLVVMIIWKVILHKKREALMKELEDKYMIS</sequence>
<organism evidence="2 3">
    <name type="scientific">Candidatus Onthocola gallistercoris</name>
    <dbReference type="NCBI Taxonomy" id="2840876"/>
    <lineage>
        <taxon>Bacteria</taxon>
        <taxon>Bacillati</taxon>
        <taxon>Bacillota</taxon>
        <taxon>Bacilli</taxon>
        <taxon>Candidatus Onthocola</taxon>
    </lineage>
</organism>
<dbReference type="Proteomes" id="UP000824164">
    <property type="component" value="Unassembled WGS sequence"/>
</dbReference>
<evidence type="ECO:0000313" key="2">
    <source>
        <dbReference type="EMBL" id="HIU03531.1"/>
    </source>
</evidence>
<accession>A0A9D1KWR7</accession>
<protein>
    <submittedName>
        <fullName evidence="2">Uncharacterized protein</fullName>
    </submittedName>
</protein>
<evidence type="ECO:0000256" key="1">
    <source>
        <dbReference type="SAM" id="Phobius"/>
    </source>
</evidence>
<keyword evidence="1" id="KW-1133">Transmembrane helix</keyword>
<feature type="transmembrane region" description="Helical" evidence="1">
    <location>
        <begin position="6"/>
        <end position="28"/>
    </location>
</feature>
<keyword evidence="1" id="KW-0472">Membrane</keyword>
<keyword evidence="1" id="KW-0812">Transmembrane</keyword>
<reference evidence="2" key="2">
    <citation type="journal article" date="2021" name="PeerJ">
        <title>Extensive microbial diversity within the chicken gut microbiome revealed by metagenomics and culture.</title>
        <authorList>
            <person name="Gilroy R."/>
            <person name="Ravi A."/>
            <person name="Getino M."/>
            <person name="Pursley I."/>
            <person name="Horton D.L."/>
            <person name="Alikhan N.F."/>
            <person name="Baker D."/>
            <person name="Gharbi K."/>
            <person name="Hall N."/>
            <person name="Watson M."/>
            <person name="Adriaenssens E.M."/>
            <person name="Foster-Nyarko E."/>
            <person name="Jarju S."/>
            <person name="Secka A."/>
            <person name="Antonio M."/>
            <person name="Oren A."/>
            <person name="Chaudhuri R.R."/>
            <person name="La Ragione R."/>
            <person name="Hildebrand F."/>
            <person name="Pallen M.J."/>
        </authorList>
    </citation>
    <scope>NUCLEOTIDE SEQUENCE</scope>
    <source>
        <strain evidence="2">CHK187-14744</strain>
    </source>
</reference>
<proteinExistence type="predicted"/>
<name>A0A9D1KWR7_9FIRM</name>
<comment type="caution">
    <text evidence="2">The sequence shown here is derived from an EMBL/GenBank/DDBJ whole genome shotgun (WGS) entry which is preliminary data.</text>
</comment>